<dbReference type="EMBL" id="FNNG01000007">
    <property type="protein sequence ID" value="SDX12526.1"/>
    <property type="molecule type" value="Genomic_DNA"/>
</dbReference>
<organism evidence="9 10">
    <name type="scientific">Tepidimicrobium xylanilyticum</name>
    <dbReference type="NCBI Taxonomy" id="1123352"/>
    <lineage>
        <taxon>Bacteria</taxon>
        <taxon>Bacillati</taxon>
        <taxon>Bacillota</taxon>
        <taxon>Tissierellia</taxon>
        <taxon>Tissierellales</taxon>
        <taxon>Tepidimicrobiaceae</taxon>
        <taxon>Tepidimicrobium</taxon>
    </lineage>
</organism>
<dbReference type="SUPFAM" id="SSF54211">
    <property type="entry name" value="Ribosomal protein S5 domain 2-like"/>
    <property type="match status" value="1"/>
</dbReference>
<dbReference type="PANTHER" id="PTHR31814:SF2">
    <property type="entry name" value="PHOSPHOMEVALONATE KINASE"/>
    <property type="match status" value="1"/>
</dbReference>
<gene>
    <name evidence="9" type="ORF">SAMN05660923_01730</name>
</gene>
<evidence type="ECO:0000313" key="10">
    <source>
        <dbReference type="Proteomes" id="UP000198828"/>
    </source>
</evidence>
<proteinExistence type="predicted"/>
<dbReference type="Proteomes" id="UP000198828">
    <property type="component" value="Unassembled WGS sequence"/>
</dbReference>
<evidence type="ECO:0000256" key="2">
    <source>
        <dbReference type="ARBA" id="ARBA00012958"/>
    </source>
</evidence>
<keyword evidence="10" id="KW-1185">Reference proteome</keyword>
<evidence type="ECO:0000256" key="5">
    <source>
        <dbReference type="ARBA" id="ARBA00022777"/>
    </source>
</evidence>
<keyword evidence="5 9" id="KW-0418">Kinase</keyword>
<keyword evidence="4" id="KW-0547">Nucleotide-binding</keyword>
<dbReference type="InterPro" id="IPR005917">
    <property type="entry name" value="Pmev_kinase_bact"/>
</dbReference>
<evidence type="ECO:0000259" key="8">
    <source>
        <dbReference type="Pfam" id="PF08544"/>
    </source>
</evidence>
<dbReference type="RefSeq" id="WP_093752811.1">
    <property type="nucleotide sequence ID" value="NZ_BSYN01000003.1"/>
</dbReference>
<accession>A0A1H2Z590</accession>
<dbReference type="InterPro" id="IPR020568">
    <property type="entry name" value="Ribosomal_Su5_D2-typ_SF"/>
</dbReference>
<dbReference type="OrthoDB" id="1522677at2"/>
<dbReference type="UniPathway" id="UPA00057">
    <property type="reaction ID" value="UER00099"/>
</dbReference>
<name>A0A1H2Z590_9FIRM</name>
<comment type="pathway">
    <text evidence="1">Isoprenoid biosynthesis; isopentenyl diphosphate biosynthesis via mevalonate pathway; isopentenyl diphosphate from (R)-mevalonate: step 2/3.</text>
</comment>
<dbReference type="PANTHER" id="PTHR31814">
    <property type="match status" value="1"/>
</dbReference>
<dbReference type="GO" id="GO:0004631">
    <property type="term" value="F:phosphomevalonate kinase activity"/>
    <property type="evidence" value="ECO:0007669"/>
    <property type="project" value="UniProtKB-EC"/>
</dbReference>
<dbReference type="InterPro" id="IPR014721">
    <property type="entry name" value="Ribsml_uS5_D2-typ_fold_subgr"/>
</dbReference>
<dbReference type="InterPro" id="IPR006204">
    <property type="entry name" value="GHMP_kinase_N_dom"/>
</dbReference>
<dbReference type="Gene3D" id="3.30.70.890">
    <property type="entry name" value="GHMP kinase, C-terminal domain"/>
    <property type="match status" value="1"/>
</dbReference>
<evidence type="ECO:0000256" key="4">
    <source>
        <dbReference type="ARBA" id="ARBA00022741"/>
    </source>
</evidence>
<dbReference type="InterPro" id="IPR035102">
    <property type="entry name" value="Phosphomevalonate_kinase"/>
</dbReference>
<sequence length="356" mass="39563">MIKTFASGKLFIAGDYAVLEPGYPAILVAIDKGITVSLIGSLDKGSIISNNDKVFWSREDGEIVLTKDCNRLSHILSAIKIVENYAKELGKELVYYHLKVVSQLETKEGIKYGLGSSAAVIVATVKALCTHYKINVSNEGLFKLSALANLAINPKGSCGDIAASVYGGWIAYTSFDRNWVIEQEKENTITQLLNKPWPNLSIEYLTPPRELKLIVGWTGKPAITSNLVTQVDDRKTIYNISYENFLYESKRCVDKMIAAFKKKDIDEIQKQININRKLLVELGKNLGITIETPLLTKLCHIASKLNGYAKPSGAGGGDCGIAIFNDDKYLPQLIEEWEKSGITYLPFKVYYKDSKF</sequence>
<evidence type="ECO:0000259" key="7">
    <source>
        <dbReference type="Pfam" id="PF00288"/>
    </source>
</evidence>
<evidence type="ECO:0000256" key="3">
    <source>
        <dbReference type="ARBA" id="ARBA00022679"/>
    </source>
</evidence>
<dbReference type="AlphaFoldDB" id="A0A1H2Z590"/>
<keyword evidence="3" id="KW-0808">Transferase</keyword>
<dbReference type="Pfam" id="PF08544">
    <property type="entry name" value="GHMP_kinases_C"/>
    <property type="match status" value="1"/>
</dbReference>
<reference evidence="9 10" key="1">
    <citation type="submission" date="2016-10" db="EMBL/GenBank/DDBJ databases">
        <authorList>
            <person name="de Groot N.N."/>
        </authorList>
    </citation>
    <scope>NUCLEOTIDE SEQUENCE [LARGE SCALE GENOMIC DNA]</scope>
    <source>
        <strain evidence="9 10">DSM 23310</strain>
    </source>
</reference>
<feature type="domain" description="GHMP kinase C-terminal" evidence="8">
    <location>
        <begin position="256"/>
        <end position="341"/>
    </location>
</feature>
<evidence type="ECO:0000256" key="1">
    <source>
        <dbReference type="ARBA" id="ARBA00005017"/>
    </source>
</evidence>
<dbReference type="SUPFAM" id="SSF55060">
    <property type="entry name" value="GHMP Kinase, C-terminal domain"/>
    <property type="match status" value="1"/>
</dbReference>
<evidence type="ECO:0000256" key="6">
    <source>
        <dbReference type="ARBA" id="ARBA00022840"/>
    </source>
</evidence>
<dbReference type="InterPro" id="IPR036554">
    <property type="entry name" value="GHMP_kinase_C_sf"/>
</dbReference>
<protein>
    <recommendedName>
        <fullName evidence="2">phosphomevalonate kinase</fullName>
        <ecNumber evidence="2">2.7.4.2</ecNumber>
    </recommendedName>
</protein>
<dbReference type="EC" id="2.7.4.2" evidence="2"/>
<feature type="domain" description="GHMP kinase N-terminal" evidence="7">
    <location>
        <begin position="80"/>
        <end position="168"/>
    </location>
</feature>
<dbReference type="Pfam" id="PF00288">
    <property type="entry name" value="GHMP_kinases_N"/>
    <property type="match status" value="1"/>
</dbReference>
<dbReference type="InterPro" id="IPR013750">
    <property type="entry name" value="GHMP_kinase_C_dom"/>
</dbReference>
<evidence type="ECO:0000313" key="9">
    <source>
        <dbReference type="EMBL" id="SDX12526.1"/>
    </source>
</evidence>
<dbReference type="GO" id="GO:0005524">
    <property type="term" value="F:ATP binding"/>
    <property type="evidence" value="ECO:0007669"/>
    <property type="project" value="UniProtKB-KW"/>
</dbReference>
<keyword evidence="6" id="KW-0067">ATP-binding</keyword>
<dbReference type="Gene3D" id="3.30.230.10">
    <property type="match status" value="1"/>
</dbReference>
<dbReference type="GO" id="GO:0019287">
    <property type="term" value="P:isopentenyl diphosphate biosynthetic process, mevalonate pathway"/>
    <property type="evidence" value="ECO:0007669"/>
    <property type="project" value="UniProtKB-UniPathway"/>
</dbReference>
<dbReference type="NCBIfam" id="TIGR01220">
    <property type="entry name" value="Pmev_kin_Gr_pos"/>
    <property type="match status" value="1"/>
</dbReference>